<proteinExistence type="predicted"/>
<reference evidence="2" key="1">
    <citation type="submission" date="2023-10" db="EMBL/GenBank/DDBJ databases">
        <title>Genome assembly of Pristionchus species.</title>
        <authorList>
            <person name="Yoshida K."/>
            <person name="Sommer R.J."/>
        </authorList>
    </citation>
    <scope>NUCLEOTIDE SEQUENCE</scope>
    <source>
        <strain evidence="2">RS0144</strain>
    </source>
</reference>
<name>A0AAV5T5M0_9BILA</name>
<gene>
    <name evidence="2" type="ORF">PENTCL1PPCAC_11952</name>
</gene>
<comment type="caution">
    <text evidence="2">The sequence shown here is derived from an EMBL/GenBank/DDBJ whole genome shotgun (WGS) entry which is preliminary data.</text>
</comment>
<sequence length="309" mass="34434">AQPLATRAKFSHKKHTSTLQYRPSYPSHPYQPRQANQWQQRAIYPVPPRVPVSFLPSFNPHIPPPPVHYIGPMFSSVPPFPFPPIGGTRSTPHMALPTLTPPISPPNSQMDGLGVEMKTEGPMAGRNSNSMLIPVQSEIAAILKMLKADVKEIKTEQALEYPPISLISNKRGATSLTRNEEKRLLSTRYSSAVRDLLSKRVCNDCGIPLEKITGDLYNEHMSRHIKEKLGSLKKKEAKSRAFYCSAKVRSPLIKILIVMRPSNGGATSHVHWSDYQTGCDSMMNSIKILVLRIAGPYYHFCVIFLPSSG</sequence>
<organism evidence="2 3">
    <name type="scientific">Pristionchus entomophagus</name>
    <dbReference type="NCBI Taxonomy" id="358040"/>
    <lineage>
        <taxon>Eukaryota</taxon>
        <taxon>Metazoa</taxon>
        <taxon>Ecdysozoa</taxon>
        <taxon>Nematoda</taxon>
        <taxon>Chromadorea</taxon>
        <taxon>Rhabditida</taxon>
        <taxon>Rhabditina</taxon>
        <taxon>Diplogasteromorpha</taxon>
        <taxon>Diplogasteroidea</taxon>
        <taxon>Neodiplogasteridae</taxon>
        <taxon>Pristionchus</taxon>
    </lineage>
</organism>
<protein>
    <recommendedName>
        <fullName evidence="4">BED-type domain-containing protein</fullName>
    </recommendedName>
</protein>
<evidence type="ECO:0000256" key="1">
    <source>
        <dbReference type="SAM" id="MobiDB-lite"/>
    </source>
</evidence>
<dbReference type="EMBL" id="BTSX01000003">
    <property type="protein sequence ID" value="GMS89777.1"/>
    <property type="molecule type" value="Genomic_DNA"/>
</dbReference>
<evidence type="ECO:0008006" key="4">
    <source>
        <dbReference type="Google" id="ProtNLM"/>
    </source>
</evidence>
<keyword evidence="3" id="KW-1185">Reference proteome</keyword>
<feature type="non-terminal residue" evidence="2">
    <location>
        <position position="1"/>
    </location>
</feature>
<evidence type="ECO:0000313" key="2">
    <source>
        <dbReference type="EMBL" id="GMS89777.1"/>
    </source>
</evidence>
<dbReference type="AlphaFoldDB" id="A0AAV5T5M0"/>
<evidence type="ECO:0000313" key="3">
    <source>
        <dbReference type="Proteomes" id="UP001432027"/>
    </source>
</evidence>
<dbReference type="Proteomes" id="UP001432027">
    <property type="component" value="Unassembled WGS sequence"/>
</dbReference>
<feature type="non-terminal residue" evidence="2">
    <location>
        <position position="309"/>
    </location>
</feature>
<feature type="region of interest" description="Disordered" evidence="1">
    <location>
        <begin position="1"/>
        <end position="32"/>
    </location>
</feature>
<accession>A0AAV5T5M0</accession>